<dbReference type="AlphaFoldDB" id="A0A0F8Z6N5"/>
<proteinExistence type="predicted"/>
<feature type="non-terminal residue" evidence="1">
    <location>
        <position position="61"/>
    </location>
</feature>
<protein>
    <recommendedName>
        <fullName evidence="2">PspA/IM30 family protein</fullName>
    </recommendedName>
</protein>
<gene>
    <name evidence="1" type="ORF">LCGC14_3008140</name>
</gene>
<dbReference type="EMBL" id="LAZR01062179">
    <property type="protein sequence ID" value="KKK62059.1"/>
    <property type="molecule type" value="Genomic_DNA"/>
</dbReference>
<sequence length="61" mass="6805">MGKLFSGLKNLLRQKRDEAAEAIADPVRDGKFAIEDSKAELAKLRTSIAQFSGTIKQQERK</sequence>
<reference evidence="1" key="1">
    <citation type="journal article" date="2015" name="Nature">
        <title>Complex archaea that bridge the gap between prokaryotes and eukaryotes.</title>
        <authorList>
            <person name="Spang A."/>
            <person name="Saw J.H."/>
            <person name="Jorgensen S.L."/>
            <person name="Zaremba-Niedzwiedzka K."/>
            <person name="Martijn J."/>
            <person name="Lind A.E."/>
            <person name="van Eijk R."/>
            <person name="Schleper C."/>
            <person name="Guy L."/>
            <person name="Ettema T.J."/>
        </authorList>
    </citation>
    <scope>NUCLEOTIDE SEQUENCE</scope>
</reference>
<name>A0A0F8Z6N5_9ZZZZ</name>
<comment type="caution">
    <text evidence="1">The sequence shown here is derived from an EMBL/GenBank/DDBJ whole genome shotgun (WGS) entry which is preliminary data.</text>
</comment>
<evidence type="ECO:0000313" key="1">
    <source>
        <dbReference type="EMBL" id="KKK62059.1"/>
    </source>
</evidence>
<evidence type="ECO:0008006" key="2">
    <source>
        <dbReference type="Google" id="ProtNLM"/>
    </source>
</evidence>
<organism evidence="1">
    <name type="scientific">marine sediment metagenome</name>
    <dbReference type="NCBI Taxonomy" id="412755"/>
    <lineage>
        <taxon>unclassified sequences</taxon>
        <taxon>metagenomes</taxon>
        <taxon>ecological metagenomes</taxon>
    </lineage>
</organism>
<accession>A0A0F8Z6N5</accession>